<dbReference type="Proteomes" id="UP000182486">
    <property type="component" value="Unassembled WGS sequence"/>
</dbReference>
<evidence type="ECO:0000313" key="2">
    <source>
        <dbReference type="Proteomes" id="UP000182486"/>
    </source>
</evidence>
<comment type="caution">
    <text evidence="1">The sequence shown here is derived from an EMBL/GenBank/DDBJ whole genome shotgun (WGS) entry which is preliminary data.</text>
</comment>
<protein>
    <submittedName>
        <fullName evidence="1">Uncharacterized protein</fullName>
    </submittedName>
</protein>
<reference evidence="1 2" key="1">
    <citation type="submission" date="2016-09" db="EMBL/GenBank/DDBJ databases">
        <title>Couchioplanes caeruleus draft genome sequence.</title>
        <authorList>
            <person name="Sheehan J."/>
            <person name="Caffrey P."/>
        </authorList>
    </citation>
    <scope>NUCLEOTIDE SEQUENCE [LARGE SCALE GENOMIC DNA]</scope>
    <source>
        <strain evidence="1 2">DSM 43634</strain>
    </source>
</reference>
<organism evidence="1 2">
    <name type="scientific">Couchioplanes caeruleus subsp. caeruleus</name>
    <dbReference type="NCBI Taxonomy" id="56427"/>
    <lineage>
        <taxon>Bacteria</taxon>
        <taxon>Bacillati</taxon>
        <taxon>Actinomycetota</taxon>
        <taxon>Actinomycetes</taxon>
        <taxon>Micromonosporales</taxon>
        <taxon>Micromonosporaceae</taxon>
        <taxon>Couchioplanes</taxon>
    </lineage>
</organism>
<proteinExistence type="predicted"/>
<keyword evidence="2" id="KW-1185">Reference proteome</keyword>
<dbReference type="EMBL" id="MEIA01000310">
    <property type="protein sequence ID" value="OJF11532.1"/>
    <property type="molecule type" value="Genomic_DNA"/>
</dbReference>
<accession>A0A1K0GKK9</accession>
<name>A0A1K0GKK9_9ACTN</name>
<sequence>MRDVAAHLTLQQIRLGEALGMMLRAPGGMDRMIDHAARRQAAALTTMEITARIRGMVGSPRRNIGVTHLEALIDALVHSQDIAIPLGRRLELPVEAAATAASRAWSMRWPLPSPATTVVKAFRVTATDTTWSGGDGPQVRGPIAAILLVSAGRLAALPQLTGPGVAELTARLQPRHSRSRTA</sequence>
<gene>
    <name evidence="1" type="ORF">BG844_25795</name>
</gene>
<dbReference type="AlphaFoldDB" id="A0A1K0GKK9"/>
<evidence type="ECO:0000313" key="1">
    <source>
        <dbReference type="EMBL" id="OJF11532.1"/>
    </source>
</evidence>